<dbReference type="InterPro" id="IPR023828">
    <property type="entry name" value="Peptidase_S8_Ser-AS"/>
</dbReference>
<gene>
    <name evidence="10" type="ORF">SEVIR_8G173100v2</name>
</gene>
<evidence type="ECO:0000256" key="1">
    <source>
        <dbReference type="ARBA" id="ARBA00011073"/>
    </source>
</evidence>
<name>A0A4V6D362_SETVI</name>
<keyword evidence="3 7" id="KW-0732">Signal</keyword>
<dbReference type="GO" id="GO:0004252">
    <property type="term" value="F:serine-type endopeptidase activity"/>
    <property type="evidence" value="ECO:0007669"/>
    <property type="project" value="InterPro"/>
</dbReference>
<proteinExistence type="inferred from homology"/>
<reference evidence="10" key="1">
    <citation type="submission" date="2019-03" db="EMBL/GenBank/DDBJ databases">
        <title>WGS assembly of Setaria viridis.</title>
        <authorList>
            <person name="Huang P."/>
            <person name="Jenkins J."/>
            <person name="Grimwood J."/>
            <person name="Barry K."/>
            <person name="Healey A."/>
            <person name="Mamidi S."/>
            <person name="Sreedasyam A."/>
            <person name="Shu S."/>
            <person name="Feldman M."/>
            <person name="Wu J."/>
            <person name="Yu Y."/>
            <person name="Chen C."/>
            <person name="Johnson J."/>
            <person name="Rokhsar D."/>
            <person name="Baxter I."/>
            <person name="Schmutz J."/>
            <person name="Brutnell T."/>
            <person name="Kellogg E."/>
        </authorList>
    </citation>
    <scope>NUCLEOTIDE SEQUENCE [LARGE SCALE GENOMIC DNA]</scope>
</reference>
<dbReference type="PROSITE" id="PS00138">
    <property type="entry name" value="SUBTILASE_SER"/>
    <property type="match status" value="1"/>
</dbReference>
<evidence type="ECO:0000256" key="3">
    <source>
        <dbReference type="ARBA" id="ARBA00022729"/>
    </source>
</evidence>
<evidence type="ECO:0000313" key="10">
    <source>
        <dbReference type="EMBL" id="TKW01336.1"/>
    </source>
</evidence>
<dbReference type="CDD" id="cd02120">
    <property type="entry name" value="PA_subtilisin_like"/>
    <property type="match status" value="1"/>
</dbReference>
<feature type="chain" id="PRO_5020841795" description="Peptidase S8/S53 domain-containing protein" evidence="7">
    <location>
        <begin position="18"/>
        <end position="460"/>
    </location>
</feature>
<evidence type="ECO:0008006" key="12">
    <source>
        <dbReference type="Google" id="ProtNLM"/>
    </source>
</evidence>
<evidence type="ECO:0000256" key="7">
    <source>
        <dbReference type="SAM" id="SignalP"/>
    </source>
</evidence>
<dbReference type="GO" id="GO:0006508">
    <property type="term" value="P:proteolysis"/>
    <property type="evidence" value="ECO:0007669"/>
    <property type="project" value="UniProtKB-KW"/>
</dbReference>
<dbReference type="SUPFAM" id="SSF52743">
    <property type="entry name" value="Subtilisin-like"/>
    <property type="match status" value="1"/>
</dbReference>
<dbReference type="InterPro" id="IPR045051">
    <property type="entry name" value="SBT"/>
</dbReference>
<dbReference type="Gene3D" id="3.50.30.30">
    <property type="match status" value="1"/>
</dbReference>
<keyword evidence="4" id="KW-0378">Hydrolase</keyword>
<sequence>MLVLLVLLLLLPLCADASSKLYVVYMGRSSTRIRPCKDEALKYIVYSYKHGFSGFAAMLTETQADELAGFPGVISVKPKTYRKVQTTRCWDFLDLDVANMAPNRPSSRSFDDDGYGPVPRRWRGVCQAGEAFNATCCNRKLIGARWYSAAAPAGTPALARARTRRRGTALGTARTRPPRPPAATVAAAAGWAWARRARVAVYKACVGGECGDAEVLAAVDDAVHDGVDVLSLSLGGSSGEEIPGTLHAVARGIPVVFAAGNYGPVPQTVQNAAPWVITVAAATIDRAFPAVISRQQREARGKKKHNCSEKALESVKITGKVVLCSAPTEAAASPPAHAVFGTILRVVAGRGRDLIFAQYTTNLLDLLDTCDGYMPCVLVNYEVARRISSYAGGARSPVPDIAAPGVSILAAKGDSYVFMSGTSMACPHVSAVVALLKSVHPDWSPAMIKSAIVTTGKHSL</sequence>
<dbReference type="EMBL" id="CM016559">
    <property type="protein sequence ID" value="TKW01336.1"/>
    <property type="molecule type" value="Genomic_DNA"/>
</dbReference>
<dbReference type="Gene3D" id="3.30.70.80">
    <property type="entry name" value="Peptidase S8 propeptide/proteinase inhibitor I9"/>
    <property type="match status" value="1"/>
</dbReference>
<evidence type="ECO:0000313" key="11">
    <source>
        <dbReference type="Proteomes" id="UP000298652"/>
    </source>
</evidence>
<dbReference type="PANTHER" id="PTHR10795">
    <property type="entry name" value="PROPROTEIN CONVERTASE SUBTILISIN/KEXIN"/>
    <property type="match status" value="1"/>
</dbReference>
<dbReference type="PROSITE" id="PS51892">
    <property type="entry name" value="SUBTILASE"/>
    <property type="match status" value="1"/>
</dbReference>
<keyword evidence="2" id="KW-0645">Protease</keyword>
<evidence type="ECO:0000256" key="6">
    <source>
        <dbReference type="PROSITE-ProRule" id="PRU01240"/>
    </source>
</evidence>
<dbReference type="Gramene" id="TKW01336">
    <property type="protein sequence ID" value="TKW01336"/>
    <property type="gene ID" value="SEVIR_8G173100v2"/>
</dbReference>
<dbReference type="Pfam" id="PF05922">
    <property type="entry name" value="Inhibitor_I9"/>
    <property type="match status" value="1"/>
</dbReference>
<feature type="domain" description="Peptidase S8/S53" evidence="8">
    <location>
        <begin position="194"/>
        <end position="455"/>
    </location>
</feature>
<evidence type="ECO:0000256" key="2">
    <source>
        <dbReference type="ARBA" id="ARBA00022670"/>
    </source>
</evidence>
<feature type="domain" description="Inhibitor I9" evidence="9">
    <location>
        <begin position="38"/>
        <end position="84"/>
    </location>
</feature>
<dbReference type="Pfam" id="PF00082">
    <property type="entry name" value="Peptidase_S8"/>
    <property type="match status" value="1"/>
</dbReference>
<dbReference type="InterPro" id="IPR036852">
    <property type="entry name" value="Peptidase_S8/S53_dom_sf"/>
</dbReference>
<organism evidence="10 11">
    <name type="scientific">Setaria viridis</name>
    <name type="common">Green bristlegrass</name>
    <name type="synonym">Setaria italica subsp. viridis</name>
    <dbReference type="NCBI Taxonomy" id="4556"/>
    <lineage>
        <taxon>Eukaryota</taxon>
        <taxon>Viridiplantae</taxon>
        <taxon>Streptophyta</taxon>
        <taxon>Embryophyta</taxon>
        <taxon>Tracheophyta</taxon>
        <taxon>Spermatophyta</taxon>
        <taxon>Magnoliopsida</taxon>
        <taxon>Liliopsida</taxon>
        <taxon>Poales</taxon>
        <taxon>Poaceae</taxon>
        <taxon>PACMAD clade</taxon>
        <taxon>Panicoideae</taxon>
        <taxon>Panicodae</taxon>
        <taxon>Paniceae</taxon>
        <taxon>Cenchrinae</taxon>
        <taxon>Setaria</taxon>
    </lineage>
</organism>
<dbReference type="AlphaFoldDB" id="A0A4V6D362"/>
<dbReference type="InterPro" id="IPR037045">
    <property type="entry name" value="S8pro/Inhibitor_I9_sf"/>
</dbReference>
<dbReference type="Proteomes" id="UP000298652">
    <property type="component" value="Chromosome 8"/>
</dbReference>
<dbReference type="Gene3D" id="3.40.50.200">
    <property type="entry name" value="Peptidase S8/S53 domain"/>
    <property type="match status" value="2"/>
</dbReference>
<keyword evidence="5" id="KW-0720">Serine protease</keyword>
<evidence type="ECO:0000256" key="5">
    <source>
        <dbReference type="ARBA" id="ARBA00022825"/>
    </source>
</evidence>
<evidence type="ECO:0000259" key="9">
    <source>
        <dbReference type="Pfam" id="PF05922"/>
    </source>
</evidence>
<protein>
    <recommendedName>
        <fullName evidence="12">Peptidase S8/S53 domain-containing protein</fullName>
    </recommendedName>
</protein>
<comment type="caution">
    <text evidence="6">Lacks conserved residue(s) required for the propagation of feature annotation.</text>
</comment>
<evidence type="ECO:0000259" key="8">
    <source>
        <dbReference type="Pfam" id="PF00082"/>
    </source>
</evidence>
<dbReference type="InterPro" id="IPR000209">
    <property type="entry name" value="Peptidase_S8/S53_dom"/>
</dbReference>
<feature type="signal peptide" evidence="7">
    <location>
        <begin position="1"/>
        <end position="17"/>
    </location>
</feature>
<keyword evidence="11" id="KW-1185">Reference proteome</keyword>
<dbReference type="InterPro" id="IPR010259">
    <property type="entry name" value="S8pro/Inhibitor_I9"/>
</dbReference>
<evidence type="ECO:0000256" key="4">
    <source>
        <dbReference type="ARBA" id="ARBA00022801"/>
    </source>
</evidence>
<accession>A0A4V6D362</accession>
<comment type="similarity">
    <text evidence="1 6">Belongs to the peptidase S8 family.</text>
</comment>
<dbReference type="OMA" id="TRIRPCK"/>